<evidence type="ECO:0000256" key="1">
    <source>
        <dbReference type="ARBA" id="ARBA00022741"/>
    </source>
</evidence>
<evidence type="ECO:0000259" key="3">
    <source>
        <dbReference type="PROSITE" id="PS50011"/>
    </source>
</evidence>
<dbReference type="GO" id="GO:0004674">
    <property type="term" value="F:protein serine/threonine kinase activity"/>
    <property type="evidence" value="ECO:0007669"/>
    <property type="project" value="TreeGrafter"/>
</dbReference>
<feature type="domain" description="Protein kinase" evidence="3">
    <location>
        <begin position="23"/>
        <end position="181"/>
    </location>
</feature>
<dbReference type="InterPro" id="IPR000719">
    <property type="entry name" value="Prot_kinase_dom"/>
</dbReference>
<dbReference type="Pfam" id="PF07714">
    <property type="entry name" value="PK_Tyr_Ser-Thr"/>
    <property type="match status" value="1"/>
</dbReference>
<dbReference type="Proteomes" id="UP001341281">
    <property type="component" value="Chromosome 09"/>
</dbReference>
<organism evidence="4 5">
    <name type="scientific">Paspalum notatum var. saurae</name>
    <dbReference type="NCBI Taxonomy" id="547442"/>
    <lineage>
        <taxon>Eukaryota</taxon>
        <taxon>Viridiplantae</taxon>
        <taxon>Streptophyta</taxon>
        <taxon>Embryophyta</taxon>
        <taxon>Tracheophyta</taxon>
        <taxon>Spermatophyta</taxon>
        <taxon>Magnoliopsida</taxon>
        <taxon>Liliopsida</taxon>
        <taxon>Poales</taxon>
        <taxon>Poaceae</taxon>
        <taxon>PACMAD clade</taxon>
        <taxon>Panicoideae</taxon>
        <taxon>Andropogonodae</taxon>
        <taxon>Paspaleae</taxon>
        <taxon>Paspalinae</taxon>
        <taxon>Paspalum</taxon>
    </lineage>
</organism>
<sequence>MTRKIKLHNVKRKKKRDFQIKLWAATSTIGSTKFRYWWKDDHCIQGARIIITFRELEKATNNFHPSHEIGGGGTLNLHLVAIKKSNIILQREIDDFINEVAILSQINHRNIFKLLGFYLEVEVPRLVYGFISNDTLSHHLHVESTISLSWDDRLRIALEIAKALAYLLSFVATPILHRDIK</sequence>
<dbReference type="PROSITE" id="PS50011">
    <property type="entry name" value="PROTEIN_KINASE_DOM"/>
    <property type="match status" value="1"/>
</dbReference>
<keyword evidence="2" id="KW-0067">ATP-binding</keyword>
<dbReference type="PANTHER" id="PTHR27005">
    <property type="entry name" value="WALL-ASSOCIATED RECEPTOR KINASE-LIKE 21"/>
    <property type="match status" value="1"/>
</dbReference>
<dbReference type="InterPro" id="IPR045274">
    <property type="entry name" value="WAK-like"/>
</dbReference>
<dbReference type="Gene3D" id="3.30.200.20">
    <property type="entry name" value="Phosphorylase Kinase, domain 1"/>
    <property type="match status" value="1"/>
</dbReference>
<reference evidence="4 5" key="1">
    <citation type="submission" date="2024-02" db="EMBL/GenBank/DDBJ databases">
        <title>High-quality chromosome-scale genome assembly of Pensacola bahiagrass (Paspalum notatum Flugge var. saurae).</title>
        <authorList>
            <person name="Vega J.M."/>
            <person name="Podio M."/>
            <person name="Orjuela J."/>
            <person name="Siena L.A."/>
            <person name="Pessino S.C."/>
            <person name="Combes M.C."/>
            <person name="Mariac C."/>
            <person name="Albertini E."/>
            <person name="Pupilli F."/>
            <person name="Ortiz J.P.A."/>
            <person name="Leblanc O."/>
        </authorList>
    </citation>
    <scope>NUCLEOTIDE SEQUENCE [LARGE SCALE GENOMIC DNA]</scope>
    <source>
        <strain evidence="4">R1</strain>
        <tissue evidence="4">Leaf</tissue>
    </source>
</reference>
<dbReference type="AlphaFoldDB" id="A0AAQ3UME9"/>
<dbReference type="InterPro" id="IPR001245">
    <property type="entry name" value="Ser-Thr/Tyr_kinase_cat_dom"/>
</dbReference>
<dbReference type="PANTHER" id="PTHR27005:SF545">
    <property type="entry name" value="WALL-ASSOCIATED RECEPTOR PROTEIN KINASE FAMILY PROTEIN-RELATED"/>
    <property type="match status" value="1"/>
</dbReference>
<dbReference type="GO" id="GO:0005524">
    <property type="term" value="F:ATP binding"/>
    <property type="evidence" value="ECO:0007669"/>
    <property type="project" value="UniProtKB-KW"/>
</dbReference>
<dbReference type="GO" id="GO:0005886">
    <property type="term" value="C:plasma membrane"/>
    <property type="evidence" value="ECO:0007669"/>
    <property type="project" value="TreeGrafter"/>
</dbReference>
<gene>
    <name evidence="4" type="ORF">U9M48_038848</name>
</gene>
<dbReference type="EMBL" id="CP144753">
    <property type="protein sequence ID" value="WVZ92810.1"/>
    <property type="molecule type" value="Genomic_DNA"/>
</dbReference>
<dbReference type="SUPFAM" id="SSF56112">
    <property type="entry name" value="Protein kinase-like (PK-like)"/>
    <property type="match status" value="1"/>
</dbReference>
<proteinExistence type="predicted"/>
<evidence type="ECO:0000313" key="5">
    <source>
        <dbReference type="Proteomes" id="UP001341281"/>
    </source>
</evidence>
<evidence type="ECO:0000256" key="2">
    <source>
        <dbReference type="ARBA" id="ARBA00022840"/>
    </source>
</evidence>
<keyword evidence="1" id="KW-0547">Nucleotide-binding</keyword>
<name>A0AAQ3UME9_PASNO</name>
<protein>
    <recommendedName>
        <fullName evidence="3">Protein kinase domain-containing protein</fullName>
    </recommendedName>
</protein>
<evidence type="ECO:0000313" key="4">
    <source>
        <dbReference type="EMBL" id="WVZ92810.1"/>
    </source>
</evidence>
<dbReference type="InterPro" id="IPR011009">
    <property type="entry name" value="Kinase-like_dom_sf"/>
</dbReference>
<accession>A0AAQ3UME9</accession>
<dbReference type="Gene3D" id="1.10.510.10">
    <property type="entry name" value="Transferase(Phosphotransferase) domain 1"/>
    <property type="match status" value="1"/>
</dbReference>
<dbReference type="GO" id="GO:0007166">
    <property type="term" value="P:cell surface receptor signaling pathway"/>
    <property type="evidence" value="ECO:0007669"/>
    <property type="project" value="InterPro"/>
</dbReference>
<keyword evidence="5" id="KW-1185">Reference proteome</keyword>